<comment type="pathway">
    <text evidence="8 11">Amino-acid biosynthesis; L-proline biosynthesis; L-proline from L-glutamate 5-semialdehyde: step 1/1.</text>
</comment>
<keyword evidence="5 8" id="KW-0641">Proline biosynthesis</keyword>
<dbReference type="FunFam" id="3.40.50.720:FF:000190">
    <property type="entry name" value="Pyrroline-5-carboxylate reductase"/>
    <property type="match status" value="1"/>
</dbReference>
<evidence type="ECO:0000259" key="14">
    <source>
        <dbReference type="Pfam" id="PF14748"/>
    </source>
</evidence>
<keyword evidence="6 8" id="KW-0521">NADP</keyword>
<dbReference type="GO" id="GO:0005737">
    <property type="term" value="C:cytoplasm"/>
    <property type="evidence" value="ECO:0007669"/>
    <property type="project" value="UniProtKB-SubCell"/>
</dbReference>
<accession>A0A4R2N8D7</accession>
<dbReference type="Gene3D" id="3.40.50.720">
    <property type="entry name" value="NAD(P)-binding Rossmann-like Domain"/>
    <property type="match status" value="1"/>
</dbReference>
<dbReference type="RefSeq" id="WP_132501434.1">
    <property type="nucleotide sequence ID" value="NZ_LVXA01000001.1"/>
</dbReference>
<dbReference type="FunFam" id="1.10.3730.10:FF:000001">
    <property type="entry name" value="Pyrroline-5-carboxylate reductase"/>
    <property type="match status" value="1"/>
</dbReference>
<keyword evidence="7 8" id="KW-0560">Oxidoreductase</keyword>
<comment type="subcellular location">
    <subcellularLocation>
        <location evidence="1 8">Cytoplasm</location>
    </subcellularLocation>
</comment>
<feature type="binding site" evidence="10">
    <location>
        <position position="57"/>
    </location>
    <ligand>
        <name>NADPH</name>
        <dbReference type="ChEBI" id="CHEBI:57783"/>
    </ligand>
</feature>
<dbReference type="GO" id="GO:0004735">
    <property type="term" value="F:pyrroline-5-carboxylate reductase activity"/>
    <property type="evidence" value="ECO:0007669"/>
    <property type="project" value="UniProtKB-UniRule"/>
</dbReference>
<dbReference type="Proteomes" id="UP000295537">
    <property type="component" value="Unassembled WGS sequence"/>
</dbReference>
<comment type="catalytic activity">
    <reaction evidence="8 11">
        <text>L-proline + NADP(+) = (S)-1-pyrroline-5-carboxylate + NADPH + 2 H(+)</text>
        <dbReference type="Rhea" id="RHEA:14109"/>
        <dbReference type="ChEBI" id="CHEBI:15378"/>
        <dbReference type="ChEBI" id="CHEBI:17388"/>
        <dbReference type="ChEBI" id="CHEBI:57783"/>
        <dbReference type="ChEBI" id="CHEBI:58349"/>
        <dbReference type="ChEBI" id="CHEBI:60039"/>
        <dbReference type="EC" id="1.5.1.2"/>
    </reaction>
</comment>
<keyword evidence="12" id="KW-0472">Membrane</keyword>
<dbReference type="PIRSF" id="PIRSF000193">
    <property type="entry name" value="Pyrrol-5-carb_rd"/>
    <property type="match status" value="1"/>
</dbReference>
<feature type="domain" description="Pyrroline-5-carboxylate reductase catalytic N-terminal" evidence="13">
    <location>
        <begin position="5"/>
        <end position="99"/>
    </location>
</feature>
<dbReference type="InterPro" id="IPR028939">
    <property type="entry name" value="P5C_Rdtase_cat_N"/>
</dbReference>
<evidence type="ECO:0000259" key="13">
    <source>
        <dbReference type="Pfam" id="PF03807"/>
    </source>
</evidence>
<dbReference type="InterPro" id="IPR029036">
    <property type="entry name" value="P5CR_dimer"/>
</dbReference>
<comment type="caution">
    <text evidence="15">The sequence shown here is derived from an EMBL/GenBank/DDBJ whole genome shotgun (WGS) entry which is preliminary data.</text>
</comment>
<dbReference type="SUPFAM" id="SSF48179">
    <property type="entry name" value="6-phosphogluconate dehydrogenase C-terminal domain-like"/>
    <property type="match status" value="1"/>
</dbReference>
<keyword evidence="16" id="KW-1185">Reference proteome</keyword>
<dbReference type="OrthoDB" id="9805754at2"/>
<dbReference type="InterPro" id="IPR036291">
    <property type="entry name" value="NAD(P)-bd_dom_sf"/>
</dbReference>
<evidence type="ECO:0000256" key="8">
    <source>
        <dbReference type="HAMAP-Rule" id="MF_01925"/>
    </source>
</evidence>
<comment type="similarity">
    <text evidence="2 8 11">Belongs to the pyrroline-5-carboxylate reductase family.</text>
</comment>
<dbReference type="NCBIfam" id="TIGR00112">
    <property type="entry name" value="proC"/>
    <property type="match status" value="1"/>
</dbReference>
<dbReference type="InterPro" id="IPR053790">
    <property type="entry name" value="P5CR-like_CS"/>
</dbReference>
<dbReference type="SUPFAM" id="SSF51735">
    <property type="entry name" value="NAD(P)-binding Rossmann-fold domains"/>
    <property type="match status" value="1"/>
</dbReference>
<dbReference type="InterPro" id="IPR000304">
    <property type="entry name" value="Pyrroline-COOH_reductase"/>
</dbReference>
<reference evidence="15 16" key="1">
    <citation type="submission" date="2019-03" db="EMBL/GenBank/DDBJ databases">
        <title>Genomic Encyclopedia of Type Strains, Phase IV (KMG-IV): sequencing the most valuable type-strain genomes for metagenomic binning, comparative biology and taxonomic classification.</title>
        <authorList>
            <person name="Goeker M."/>
        </authorList>
    </citation>
    <scope>NUCLEOTIDE SEQUENCE [LARGE SCALE GENOMIC DNA]</scope>
    <source>
        <strain evidence="15 16">DSM 16380</strain>
    </source>
</reference>
<evidence type="ECO:0000313" key="15">
    <source>
        <dbReference type="EMBL" id="TCP17211.1"/>
    </source>
</evidence>
<dbReference type="Pfam" id="PF03807">
    <property type="entry name" value="F420_oxidored"/>
    <property type="match status" value="1"/>
</dbReference>
<protein>
    <recommendedName>
        <fullName evidence="8 9">Pyrroline-5-carboxylate reductase</fullName>
        <shortName evidence="8">P5C reductase</shortName>
        <shortName evidence="8">P5CR</shortName>
        <ecNumber evidence="8 9">1.5.1.2</ecNumber>
    </recommendedName>
    <alternativeName>
        <fullName evidence="8">PCA reductase</fullName>
    </alternativeName>
</protein>
<feature type="binding site" evidence="10">
    <location>
        <begin position="9"/>
        <end position="14"/>
    </location>
    <ligand>
        <name>NADP(+)</name>
        <dbReference type="ChEBI" id="CHEBI:58349"/>
    </ligand>
</feature>
<evidence type="ECO:0000256" key="6">
    <source>
        <dbReference type="ARBA" id="ARBA00022857"/>
    </source>
</evidence>
<dbReference type="GO" id="GO:0055129">
    <property type="term" value="P:L-proline biosynthetic process"/>
    <property type="evidence" value="ECO:0007669"/>
    <property type="project" value="UniProtKB-UniRule"/>
</dbReference>
<feature type="domain" description="Pyrroline-5-carboxylate reductase dimerisation" evidence="14">
    <location>
        <begin position="163"/>
        <end position="268"/>
    </location>
</feature>
<gene>
    <name evidence="8" type="primary">proC</name>
    <name evidence="15" type="ORF">EV693_10776</name>
</gene>
<evidence type="ECO:0000256" key="10">
    <source>
        <dbReference type="PIRSR" id="PIRSR000193-1"/>
    </source>
</evidence>
<keyword evidence="3 8" id="KW-0963">Cytoplasm</keyword>
<proteinExistence type="inferred from homology"/>
<dbReference type="PANTHER" id="PTHR11645:SF0">
    <property type="entry name" value="PYRROLINE-5-CARBOXYLATE REDUCTASE 3"/>
    <property type="match status" value="1"/>
</dbReference>
<sequence>MPHKTIAFIGAGNMAFAIISGLIRSGYPAQKIIANNKNNLQRRADFAKLGVMVGLSNRQAVEQADVVVLAVKPQMIAEVCSDFSQLDFSQKWVISIAAGISIARLESLLPTAKIIIRTMPNTPALIGEGMTGIFAKKGLDQTACQFVEQLFSAVGRYYWLDEEAKINQIIALTGSSPAYFFYFMEAMQQAAIKIGISEADARLLVQSVALGTAKMVAVNKEHSFTTLRENVTSKGGTTAKAIAVFEQYKLTEMVEQAMQAAILRAEEMEVSL</sequence>
<evidence type="ECO:0000256" key="9">
    <source>
        <dbReference type="NCBIfam" id="TIGR00112"/>
    </source>
</evidence>
<evidence type="ECO:0000256" key="12">
    <source>
        <dbReference type="SAM" id="Phobius"/>
    </source>
</evidence>
<dbReference type="EMBL" id="SLXJ01000007">
    <property type="protein sequence ID" value="TCP17211.1"/>
    <property type="molecule type" value="Genomic_DNA"/>
</dbReference>
<dbReference type="InterPro" id="IPR008927">
    <property type="entry name" value="6-PGluconate_DH-like_C_sf"/>
</dbReference>
<keyword evidence="12" id="KW-1133">Transmembrane helix</keyword>
<evidence type="ECO:0000256" key="5">
    <source>
        <dbReference type="ARBA" id="ARBA00022650"/>
    </source>
</evidence>
<dbReference type="UniPathway" id="UPA00098">
    <property type="reaction ID" value="UER00361"/>
</dbReference>
<dbReference type="EC" id="1.5.1.2" evidence="8 9"/>
<dbReference type="AlphaFoldDB" id="A0A4R2N8D7"/>
<evidence type="ECO:0000256" key="4">
    <source>
        <dbReference type="ARBA" id="ARBA00022605"/>
    </source>
</evidence>
<comment type="function">
    <text evidence="8">Catalyzes the reduction of 1-pyrroline-5-carboxylate (PCA) to L-proline.</text>
</comment>
<feature type="transmembrane region" description="Helical" evidence="12">
    <location>
        <begin position="6"/>
        <end position="23"/>
    </location>
</feature>
<evidence type="ECO:0000256" key="3">
    <source>
        <dbReference type="ARBA" id="ARBA00022490"/>
    </source>
</evidence>
<feature type="binding site" evidence="10">
    <location>
        <begin position="70"/>
        <end position="73"/>
    </location>
    <ligand>
        <name>NADP(+)</name>
        <dbReference type="ChEBI" id="CHEBI:58349"/>
    </ligand>
</feature>
<dbReference type="PANTHER" id="PTHR11645">
    <property type="entry name" value="PYRROLINE-5-CARBOXYLATE REDUCTASE"/>
    <property type="match status" value="1"/>
</dbReference>
<keyword evidence="12" id="KW-0812">Transmembrane</keyword>
<name>A0A4R2N8D7_9PAST</name>
<evidence type="ECO:0000313" key="16">
    <source>
        <dbReference type="Proteomes" id="UP000295537"/>
    </source>
</evidence>
<evidence type="ECO:0000256" key="2">
    <source>
        <dbReference type="ARBA" id="ARBA00005525"/>
    </source>
</evidence>
<organism evidence="15 16">
    <name type="scientific">Nicoletella semolina</name>
    <dbReference type="NCBI Taxonomy" id="271160"/>
    <lineage>
        <taxon>Bacteria</taxon>
        <taxon>Pseudomonadati</taxon>
        <taxon>Pseudomonadota</taxon>
        <taxon>Gammaproteobacteria</taxon>
        <taxon>Pasteurellales</taxon>
        <taxon>Pasteurellaceae</taxon>
        <taxon>Nicoletella</taxon>
    </lineage>
</organism>
<dbReference type="Gene3D" id="1.10.3730.10">
    <property type="entry name" value="ProC C-terminal domain-like"/>
    <property type="match status" value="1"/>
</dbReference>
<comment type="catalytic activity">
    <reaction evidence="8">
        <text>L-proline + NAD(+) = (S)-1-pyrroline-5-carboxylate + NADH + 2 H(+)</text>
        <dbReference type="Rhea" id="RHEA:14105"/>
        <dbReference type="ChEBI" id="CHEBI:15378"/>
        <dbReference type="ChEBI" id="CHEBI:17388"/>
        <dbReference type="ChEBI" id="CHEBI:57540"/>
        <dbReference type="ChEBI" id="CHEBI:57945"/>
        <dbReference type="ChEBI" id="CHEBI:60039"/>
        <dbReference type="EC" id="1.5.1.2"/>
    </reaction>
</comment>
<dbReference type="PROSITE" id="PS00521">
    <property type="entry name" value="P5CR"/>
    <property type="match status" value="1"/>
</dbReference>
<evidence type="ECO:0000256" key="1">
    <source>
        <dbReference type="ARBA" id="ARBA00004496"/>
    </source>
</evidence>
<evidence type="ECO:0000256" key="11">
    <source>
        <dbReference type="RuleBase" id="RU003903"/>
    </source>
</evidence>
<dbReference type="HAMAP" id="MF_01925">
    <property type="entry name" value="P5C_reductase"/>
    <property type="match status" value="1"/>
</dbReference>
<dbReference type="Pfam" id="PF14748">
    <property type="entry name" value="P5CR_dimer"/>
    <property type="match status" value="1"/>
</dbReference>
<keyword evidence="4 8" id="KW-0028">Amino-acid biosynthesis</keyword>
<evidence type="ECO:0000256" key="7">
    <source>
        <dbReference type="ARBA" id="ARBA00023002"/>
    </source>
</evidence>